<reference evidence="1 2" key="1">
    <citation type="submission" date="2024-01" db="EMBL/GenBank/DDBJ databases">
        <title>The genomes of 5 underutilized Papilionoideae crops provide insights into root nodulation and disease resistanc.</title>
        <authorList>
            <person name="Jiang F."/>
        </authorList>
    </citation>
    <scope>NUCLEOTIDE SEQUENCE [LARGE SCALE GENOMIC DNA]</scope>
    <source>
        <strain evidence="1">LVBAO_FW01</strain>
        <tissue evidence="1">Leaves</tissue>
    </source>
</reference>
<dbReference type="Proteomes" id="UP001367508">
    <property type="component" value="Unassembled WGS sequence"/>
</dbReference>
<dbReference type="EMBL" id="JAYMYQ010000005">
    <property type="protein sequence ID" value="KAK7328926.1"/>
    <property type="molecule type" value="Genomic_DNA"/>
</dbReference>
<gene>
    <name evidence="1" type="ORF">VNO77_23064</name>
</gene>
<proteinExistence type="predicted"/>
<accession>A0AAN9QB69</accession>
<dbReference type="AlphaFoldDB" id="A0AAN9QB69"/>
<sequence>MGPTPFRFYLPLPCNAYLRKINRFPIFAYTGFDHLASDSPPEAPKKDLISKPPCYESSWLSPQLHYINPLVIHFPPSSEES</sequence>
<name>A0AAN9QB69_CANGL</name>
<protein>
    <submittedName>
        <fullName evidence="1">Uncharacterized protein</fullName>
    </submittedName>
</protein>
<organism evidence="1 2">
    <name type="scientific">Canavalia gladiata</name>
    <name type="common">Sword bean</name>
    <name type="synonym">Dolichos gladiatus</name>
    <dbReference type="NCBI Taxonomy" id="3824"/>
    <lineage>
        <taxon>Eukaryota</taxon>
        <taxon>Viridiplantae</taxon>
        <taxon>Streptophyta</taxon>
        <taxon>Embryophyta</taxon>
        <taxon>Tracheophyta</taxon>
        <taxon>Spermatophyta</taxon>
        <taxon>Magnoliopsida</taxon>
        <taxon>eudicotyledons</taxon>
        <taxon>Gunneridae</taxon>
        <taxon>Pentapetalae</taxon>
        <taxon>rosids</taxon>
        <taxon>fabids</taxon>
        <taxon>Fabales</taxon>
        <taxon>Fabaceae</taxon>
        <taxon>Papilionoideae</taxon>
        <taxon>50 kb inversion clade</taxon>
        <taxon>NPAAA clade</taxon>
        <taxon>indigoferoid/millettioid clade</taxon>
        <taxon>Phaseoleae</taxon>
        <taxon>Canavalia</taxon>
    </lineage>
</organism>
<keyword evidence="2" id="KW-1185">Reference proteome</keyword>
<evidence type="ECO:0000313" key="2">
    <source>
        <dbReference type="Proteomes" id="UP001367508"/>
    </source>
</evidence>
<evidence type="ECO:0000313" key="1">
    <source>
        <dbReference type="EMBL" id="KAK7328926.1"/>
    </source>
</evidence>
<comment type="caution">
    <text evidence="1">The sequence shown here is derived from an EMBL/GenBank/DDBJ whole genome shotgun (WGS) entry which is preliminary data.</text>
</comment>